<evidence type="ECO:0000313" key="1">
    <source>
        <dbReference type="EMBL" id="MEM5404301.1"/>
    </source>
</evidence>
<protein>
    <submittedName>
        <fullName evidence="1">Sterol desaturase family protein</fullName>
    </submittedName>
</protein>
<evidence type="ECO:0000313" key="2">
    <source>
        <dbReference type="Proteomes" id="UP001392318"/>
    </source>
</evidence>
<organism evidence="1 2">
    <name type="scientific">Paraburkholderia unamae</name>
    <dbReference type="NCBI Taxonomy" id="219649"/>
    <lineage>
        <taxon>Bacteria</taxon>
        <taxon>Pseudomonadati</taxon>
        <taxon>Pseudomonadota</taxon>
        <taxon>Betaproteobacteria</taxon>
        <taxon>Burkholderiales</taxon>
        <taxon>Burkholderiaceae</taxon>
        <taxon>Paraburkholderia</taxon>
    </lineage>
</organism>
<accession>A0ACC6RRJ3</accession>
<reference evidence="1" key="1">
    <citation type="submission" date="2024-01" db="EMBL/GenBank/DDBJ databases">
        <title>The diversity of rhizobia nodulating Mimosa spp. in eleven states of Brazil covering several biomes is determined by host plant, location, and edaphic factors.</title>
        <authorList>
            <person name="Rouws L."/>
            <person name="Barauna A."/>
            <person name="Beukes C."/>
            <person name="De Faria S.M."/>
            <person name="Gross E."/>
            <person name="Dos Reis Junior F.B."/>
            <person name="Simon M."/>
            <person name="Maluk M."/>
            <person name="Odee D.W."/>
            <person name="Kenicer G."/>
            <person name="Young J.P.W."/>
            <person name="Reis V.M."/>
            <person name="Zilli J."/>
            <person name="James E.K."/>
        </authorList>
    </citation>
    <scope>NUCLEOTIDE SEQUENCE</scope>
    <source>
        <strain evidence="1">JPY452</strain>
    </source>
</reference>
<proteinExistence type="predicted"/>
<comment type="caution">
    <text evidence="1">The sequence shown here is derived from an EMBL/GenBank/DDBJ whole genome shotgun (WGS) entry which is preliminary data.</text>
</comment>
<dbReference type="Proteomes" id="UP001392318">
    <property type="component" value="Unassembled WGS sequence"/>
</dbReference>
<dbReference type="EMBL" id="JAYMRU010000028">
    <property type="protein sequence ID" value="MEM5404301.1"/>
    <property type="molecule type" value="Genomic_DNA"/>
</dbReference>
<keyword evidence="2" id="KW-1185">Reference proteome</keyword>
<name>A0ACC6RRJ3_9BURK</name>
<sequence>MDMVASLLAVVAHAGQSVVASADDLVSWLQTLLYIDVIQPLLFRIGMMNVDEDTYDALYWVIVGLLEVGLMYALLRPLEALVPAEKWRDRKGVGVDALYTWVTRLGILNLLFFFTMQPFFDRAQGALRLMGAKTVDLDNLWPGVTTQPLVAFAIYLVVLDFFSYWYHRLSHRYGVWWELHAVHHSQRKMSLWCDDRNHLLDVIGQSCMFAAVALVIGVPPAQFVVLVALTNFVQSVQHANIRVHFGWLGERLLVSPCFHRRHHAIGYGHEGTHYGCNFGVLFPWWDMLFGSASFNREIEPTGIRDQLEGVSYGEGFWAQQGYAFGRIARRLRSRAHAATAAPAEARDDATVT</sequence>
<gene>
    <name evidence="1" type="ORF">VSR83_30455</name>
</gene>